<dbReference type="CDD" id="cd01049">
    <property type="entry name" value="RNRR2"/>
    <property type="match status" value="1"/>
</dbReference>
<comment type="subunit">
    <text evidence="3">Tetramer of two alpha and two beta subunits.</text>
</comment>
<keyword evidence="12" id="KW-1185">Reference proteome</keyword>
<evidence type="ECO:0000256" key="7">
    <source>
        <dbReference type="ARBA" id="ARBA00023004"/>
    </source>
</evidence>
<dbReference type="InterPro" id="IPR012348">
    <property type="entry name" value="RNR-like"/>
</dbReference>
<keyword evidence="6" id="KW-0560">Oxidoreductase</keyword>
<keyword evidence="10" id="KW-0812">Transmembrane</keyword>
<evidence type="ECO:0000256" key="1">
    <source>
        <dbReference type="ARBA" id="ARBA00001962"/>
    </source>
</evidence>
<dbReference type="InterPro" id="IPR000358">
    <property type="entry name" value="RNR_small_fam"/>
</dbReference>
<dbReference type="GO" id="GO:0004748">
    <property type="term" value="F:ribonucleoside-diphosphate reductase activity, thioredoxin disulfide as acceptor"/>
    <property type="evidence" value="ECO:0007669"/>
    <property type="project" value="UniProtKB-EC"/>
</dbReference>
<dbReference type="InterPro" id="IPR033909">
    <property type="entry name" value="RNR_small"/>
</dbReference>
<evidence type="ECO:0000256" key="3">
    <source>
        <dbReference type="ARBA" id="ARBA00011209"/>
    </source>
</evidence>
<dbReference type="Proteomes" id="UP000198752">
    <property type="component" value="Unassembled WGS sequence"/>
</dbReference>
<evidence type="ECO:0000256" key="2">
    <source>
        <dbReference type="ARBA" id="ARBA00009303"/>
    </source>
</evidence>
<dbReference type="PANTHER" id="PTHR23409">
    <property type="entry name" value="RIBONUCLEOSIDE-DIPHOSPHATE REDUCTASE SMALL CHAIN"/>
    <property type="match status" value="1"/>
</dbReference>
<dbReference type="UniPathway" id="UPA00326"/>
<evidence type="ECO:0000256" key="10">
    <source>
        <dbReference type="SAM" id="Phobius"/>
    </source>
</evidence>
<dbReference type="InterPro" id="IPR030475">
    <property type="entry name" value="RNR_small_AS"/>
</dbReference>
<dbReference type="AlphaFoldDB" id="A0A1I2SMC9"/>
<evidence type="ECO:0000256" key="6">
    <source>
        <dbReference type="ARBA" id="ARBA00023002"/>
    </source>
</evidence>
<dbReference type="NCBIfam" id="NF007183">
    <property type="entry name" value="PRK09614.1-2"/>
    <property type="match status" value="1"/>
</dbReference>
<name>A0A1I2SMC9_9BACL</name>
<reference evidence="12" key="1">
    <citation type="submission" date="2016-10" db="EMBL/GenBank/DDBJ databases">
        <authorList>
            <person name="Varghese N."/>
            <person name="Submissions S."/>
        </authorList>
    </citation>
    <scope>NUCLEOTIDE SEQUENCE [LARGE SCALE GENOMIC DNA]</scope>
    <source>
        <strain evidence="12">ATCC 700379</strain>
    </source>
</reference>
<dbReference type="PROSITE" id="PS00368">
    <property type="entry name" value="RIBORED_SMALL"/>
    <property type="match status" value="1"/>
</dbReference>
<dbReference type="NCBIfam" id="TIGR04171">
    <property type="entry name" value="RNR_1b_NrdF"/>
    <property type="match status" value="1"/>
</dbReference>
<dbReference type="EC" id="1.17.4.1" evidence="4"/>
<evidence type="ECO:0000313" key="11">
    <source>
        <dbReference type="EMBL" id="SFG54035.1"/>
    </source>
</evidence>
<evidence type="ECO:0000256" key="9">
    <source>
        <dbReference type="ARBA" id="ARBA00047754"/>
    </source>
</evidence>
<keyword evidence="7" id="KW-0408">Iron</keyword>
<keyword evidence="10" id="KW-0472">Membrane</keyword>
<dbReference type="STRING" id="269670.SAMN02982927_02009"/>
<dbReference type="PANTHER" id="PTHR23409:SF18">
    <property type="entry name" value="RIBONUCLEOSIDE-DIPHOSPHATE REDUCTASE SUBUNIT M2"/>
    <property type="match status" value="1"/>
</dbReference>
<keyword evidence="8" id="KW-0215">Deoxyribonucleotide synthesis</keyword>
<evidence type="ECO:0000256" key="4">
    <source>
        <dbReference type="ARBA" id="ARBA00012274"/>
    </source>
</evidence>
<dbReference type="Gene3D" id="1.10.620.20">
    <property type="entry name" value="Ribonucleotide Reductase, subunit A"/>
    <property type="match status" value="1"/>
</dbReference>
<dbReference type="GO" id="GO:0005971">
    <property type="term" value="C:ribonucleoside-diphosphate reductase complex"/>
    <property type="evidence" value="ECO:0007669"/>
    <property type="project" value="InterPro"/>
</dbReference>
<dbReference type="EMBL" id="FOOY01000012">
    <property type="protein sequence ID" value="SFG54035.1"/>
    <property type="molecule type" value="Genomic_DNA"/>
</dbReference>
<protein>
    <recommendedName>
        <fullName evidence="4">ribonucleoside-diphosphate reductase</fullName>
        <ecNumber evidence="4">1.17.4.1</ecNumber>
    </recommendedName>
</protein>
<proteinExistence type="inferred from homology"/>
<dbReference type="GO" id="GO:0046872">
    <property type="term" value="F:metal ion binding"/>
    <property type="evidence" value="ECO:0007669"/>
    <property type="project" value="UniProtKB-KW"/>
</dbReference>
<keyword evidence="10" id="KW-1133">Transmembrane helix</keyword>
<comment type="similarity">
    <text evidence="2">Belongs to the ribonucleoside diphosphate reductase small chain family.</text>
</comment>
<organism evidence="11 12">
    <name type="scientific">Sporolactobacillus nakayamae</name>
    <dbReference type="NCBI Taxonomy" id="269670"/>
    <lineage>
        <taxon>Bacteria</taxon>
        <taxon>Bacillati</taxon>
        <taxon>Bacillota</taxon>
        <taxon>Bacilli</taxon>
        <taxon>Bacillales</taxon>
        <taxon>Sporolactobacillaceae</taxon>
        <taxon>Sporolactobacillus</taxon>
    </lineage>
</organism>
<dbReference type="SUPFAM" id="SSF47240">
    <property type="entry name" value="Ferritin-like"/>
    <property type="match status" value="1"/>
</dbReference>
<keyword evidence="5" id="KW-0479">Metal-binding</keyword>
<comment type="catalytic activity">
    <reaction evidence="9">
        <text>a 2'-deoxyribonucleoside 5'-diphosphate + [thioredoxin]-disulfide + H2O = a ribonucleoside 5'-diphosphate + [thioredoxin]-dithiol</text>
        <dbReference type="Rhea" id="RHEA:23252"/>
        <dbReference type="Rhea" id="RHEA-COMP:10698"/>
        <dbReference type="Rhea" id="RHEA-COMP:10700"/>
        <dbReference type="ChEBI" id="CHEBI:15377"/>
        <dbReference type="ChEBI" id="CHEBI:29950"/>
        <dbReference type="ChEBI" id="CHEBI:50058"/>
        <dbReference type="ChEBI" id="CHEBI:57930"/>
        <dbReference type="ChEBI" id="CHEBI:73316"/>
        <dbReference type="EC" id="1.17.4.1"/>
    </reaction>
</comment>
<accession>A0A1I2SMC9</accession>
<dbReference type="Pfam" id="PF00268">
    <property type="entry name" value="Ribonuc_red_sm"/>
    <property type="match status" value="1"/>
</dbReference>
<feature type="transmembrane region" description="Helical" evidence="10">
    <location>
        <begin position="173"/>
        <end position="196"/>
    </location>
</feature>
<evidence type="ECO:0000256" key="5">
    <source>
        <dbReference type="ARBA" id="ARBA00022723"/>
    </source>
</evidence>
<dbReference type="InterPro" id="IPR026494">
    <property type="entry name" value="RNR_NrdF-like"/>
</dbReference>
<evidence type="ECO:0000256" key="8">
    <source>
        <dbReference type="ARBA" id="ARBA00023116"/>
    </source>
</evidence>
<comment type="cofactor">
    <cofactor evidence="1">
        <name>Fe cation</name>
        <dbReference type="ChEBI" id="CHEBI:24875"/>
    </cofactor>
</comment>
<evidence type="ECO:0000313" key="12">
    <source>
        <dbReference type="Proteomes" id="UP000198752"/>
    </source>
</evidence>
<gene>
    <name evidence="11" type="ORF">SAMN02982927_02009</name>
</gene>
<dbReference type="InterPro" id="IPR009078">
    <property type="entry name" value="Ferritin-like_SF"/>
</dbReference>
<sequence length="345" mass="40272">MRVKATFQTDDRMKDGLLTMKAINWNSSDNQVAKVYWKQNINQFWTEEAFKVSRDLSDWSKMSDDERATYVEVLSGLTGLDREQGDNGMPLVAIHHDNMHEQAVFAWMGMMEHVHAKSYSHIFSTLISSRETDYYLGEWVNNQPELQEKYRLIAQWYDQLFDKRENVTPFKRYMAMCASVFLESFSFYSGFFYPVFLSGQGRMIASGEIIRKIIQDESIHGSFTGMVAQRLYRDELSEEERKIADKERETLLDKLIEVEKLYTAKIYTKIGLVDEVMDYVYYNANRALQNLGYDDKYDHAPVSQIVLNGIDTSTINHDFFSTKGDYVVPLNIEPLTDEDFNFDNV</sequence>
<dbReference type="GO" id="GO:0009263">
    <property type="term" value="P:deoxyribonucleotide biosynthetic process"/>
    <property type="evidence" value="ECO:0007669"/>
    <property type="project" value="UniProtKB-KW"/>
</dbReference>